<gene>
    <name evidence="11" type="ORF">DVZ84_17730</name>
</gene>
<keyword evidence="11" id="KW-0670">Pyruvate</keyword>
<evidence type="ECO:0000256" key="3">
    <source>
        <dbReference type="ARBA" id="ARBA00012973"/>
    </source>
</evidence>
<dbReference type="Pfam" id="PF00682">
    <property type="entry name" value="HMGL-like"/>
    <property type="match status" value="1"/>
</dbReference>
<dbReference type="InterPro" id="IPR013785">
    <property type="entry name" value="Aldolase_TIM"/>
</dbReference>
<evidence type="ECO:0000256" key="7">
    <source>
        <dbReference type="ARBA" id="ARBA00023211"/>
    </source>
</evidence>
<evidence type="ECO:0000313" key="12">
    <source>
        <dbReference type="Proteomes" id="UP000253742"/>
    </source>
</evidence>
<evidence type="ECO:0000256" key="5">
    <source>
        <dbReference type="ARBA" id="ARBA00022605"/>
    </source>
</evidence>
<dbReference type="Gene3D" id="1.10.238.260">
    <property type="match status" value="1"/>
</dbReference>
<keyword evidence="4" id="KW-0432">Leucine biosynthesis</keyword>
<comment type="similarity">
    <text evidence="2">Belongs to the alpha-IPM synthase/homocitrate synthase family. LeuA type 1 subfamily.</text>
</comment>
<evidence type="ECO:0000256" key="2">
    <source>
        <dbReference type="ARBA" id="ARBA00009396"/>
    </source>
</evidence>
<dbReference type="STRING" id="146923.Spa2297_02900"/>
<keyword evidence="6 9" id="KW-0808">Transferase</keyword>
<evidence type="ECO:0000256" key="1">
    <source>
        <dbReference type="ARBA" id="ARBA00004689"/>
    </source>
</evidence>
<sequence length="390" mass="41682">MRRIRVFDATLRDGEQAPGNAMSPEQKLALALKLEEIGVDIVETGYPGSSPSDFKATQLIAQSLTRAGFATFNRCSREDIRLSMEAAGDNPRHQVQVCCTGSDIHLRHKRGITRAEGLREIDDSVRYARSLGAVDINLAVEDASRGEHDWIRALVGTAVEAGATAVTLADTTGFAVPQEFGELIATVRACVSDDIVLATHCHDDLGLSLANALAGLAAGADEVQATLAGIGERSGNTPLEELAAVLSYKGAELGMDTGLRTELLDEAYVMLADAIALDRPRNKAVLGTNSFATQAGIHQAAMLQNPVTYEFIKPESFGRRRSLLVGRHSGRSILRHLLAQLSVPADDDLVGRLYQEYIADRPGGECDELDVLRDRLASRLGVTPATGAGA</sequence>
<reference evidence="11 12" key="1">
    <citation type="submission" date="2018-07" db="EMBL/GenBank/DDBJ databases">
        <title>Genome guided investigation of antibiotics producing actinomycetales strain isolated from a Macau mangrove ecosystem.</title>
        <authorList>
            <person name="Hu D."/>
        </authorList>
    </citation>
    <scope>NUCLEOTIDE SEQUENCE [LARGE SCALE GENOMIC DNA]</scope>
    <source>
        <strain evidence="11 12">2297</strain>
    </source>
</reference>
<evidence type="ECO:0000256" key="8">
    <source>
        <dbReference type="ARBA" id="ARBA00023304"/>
    </source>
</evidence>
<dbReference type="InterPro" id="IPR054691">
    <property type="entry name" value="LeuA/HCS_post-cat"/>
</dbReference>
<dbReference type="PROSITE" id="PS00815">
    <property type="entry name" value="AIPM_HOMOCIT_SYNTH_1"/>
    <property type="match status" value="1"/>
</dbReference>
<dbReference type="EC" id="2.3.3.13" evidence="3"/>
<dbReference type="RefSeq" id="WP_114529767.1">
    <property type="nucleotide sequence ID" value="NZ_JBIVML010000010.1"/>
</dbReference>
<dbReference type="Pfam" id="PF22617">
    <property type="entry name" value="HCS_D2"/>
    <property type="match status" value="1"/>
</dbReference>
<dbReference type="EMBL" id="QQBH01000010">
    <property type="protein sequence ID" value="RDD87912.1"/>
    <property type="molecule type" value="Genomic_DNA"/>
</dbReference>
<dbReference type="PANTHER" id="PTHR10277">
    <property type="entry name" value="HOMOCITRATE SYNTHASE-RELATED"/>
    <property type="match status" value="1"/>
</dbReference>
<evidence type="ECO:0000256" key="6">
    <source>
        <dbReference type="ARBA" id="ARBA00022679"/>
    </source>
</evidence>
<evidence type="ECO:0000256" key="9">
    <source>
        <dbReference type="RuleBase" id="RU003523"/>
    </source>
</evidence>
<dbReference type="InterPro" id="IPR050073">
    <property type="entry name" value="2-IPM_HCS-like"/>
</dbReference>
<evidence type="ECO:0000313" key="11">
    <source>
        <dbReference type="EMBL" id="RDD87912.1"/>
    </source>
</evidence>
<feature type="domain" description="Pyruvate carboxyltransferase" evidence="10">
    <location>
        <begin position="4"/>
        <end position="265"/>
    </location>
</feature>
<comment type="caution">
    <text evidence="11">The sequence shown here is derived from an EMBL/GenBank/DDBJ whole genome shotgun (WGS) entry which is preliminary data.</text>
</comment>
<keyword evidence="7" id="KW-0464">Manganese</keyword>
<keyword evidence="5" id="KW-0028">Amino-acid biosynthesis</keyword>
<dbReference type="PROSITE" id="PS00816">
    <property type="entry name" value="AIPM_HOMOCIT_SYNTH_2"/>
    <property type="match status" value="1"/>
</dbReference>
<dbReference type="GO" id="GO:0003852">
    <property type="term" value="F:2-isopropylmalate synthase activity"/>
    <property type="evidence" value="ECO:0007669"/>
    <property type="project" value="UniProtKB-EC"/>
</dbReference>
<evidence type="ECO:0000259" key="10">
    <source>
        <dbReference type="PROSITE" id="PS50991"/>
    </source>
</evidence>
<dbReference type="AlphaFoldDB" id="A0A369V4G7"/>
<dbReference type="InterPro" id="IPR002034">
    <property type="entry name" value="AIPM/Hcit_synth_CS"/>
</dbReference>
<dbReference type="OrthoDB" id="9803573at2"/>
<dbReference type="Gene3D" id="3.20.20.70">
    <property type="entry name" value="Aldolase class I"/>
    <property type="match status" value="1"/>
</dbReference>
<comment type="pathway">
    <text evidence="1">Amino-acid biosynthesis; L-leucine biosynthesis; L-leucine from 3-methyl-2-oxobutanoate: step 1/4.</text>
</comment>
<evidence type="ECO:0000256" key="4">
    <source>
        <dbReference type="ARBA" id="ARBA00022430"/>
    </source>
</evidence>
<keyword evidence="8" id="KW-0100">Branched-chain amino acid biosynthesis</keyword>
<dbReference type="PROSITE" id="PS50991">
    <property type="entry name" value="PYR_CT"/>
    <property type="match status" value="1"/>
</dbReference>
<dbReference type="PANTHER" id="PTHR10277:SF9">
    <property type="entry name" value="2-ISOPROPYLMALATE SYNTHASE 1, CHLOROPLASTIC-RELATED"/>
    <property type="match status" value="1"/>
</dbReference>
<dbReference type="GO" id="GO:0009098">
    <property type="term" value="P:L-leucine biosynthetic process"/>
    <property type="evidence" value="ECO:0007669"/>
    <property type="project" value="UniProtKB-KW"/>
</dbReference>
<accession>A0A369V4G7</accession>
<organism evidence="11 12">
    <name type="scientific">Streptomyces parvulus</name>
    <dbReference type="NCBI Taxonomy" id="146923"/>
    <lineage>
        <taxon>Bacteria</taxon>
        <taxon>Bacillati</taxon>
        <taxon>Actinomycetota</taxon>
        <taxon>Actinomycetes</taxon>
        <taxon>Kitasatosporales</taxon>
        <taxon>Streptomycetaceae</taxon>
        <taxon>Streptomyces</taxon>
    </lineage>
</organism>
<dbReference type="SUPFAM" id="SSF51569">
    <property type="entry name" value="Aldolase"/>
    <property type="match status" value="1"/>
</dbReference>
<dbReference type="Proteomes" id="UP000253742">
    <property type="component" value="Unassembled WGS sequence"/>
</dbReference>
<proteinExistence type="inferred from homology"/>
<protein>
    <recommendedName>
        <fullName evidence="3">2-isopropylmalate synthase</fullName>
        <ecNumber evidence="3">2.3.3.13</ecNumber>
    </recommendedName>
</protein>
<dbReference type="InterPro" id="IPR000891">
    <property type="entry name" value="PYR_CT"/>
</dbReference>
<name>A0A369V4G7_9ACTN</name>